<feature type="signal peptide" evidence="3">
    <location>
        <begin position="1"/>
        <end position="20"/>
    </location>
</feature>
<protein>
    <recommendedName>
        <fullName evidence="4">Peptidase S1 domain-containing protein</fullName>
    </recommendedName>
</protein>
<keyword evidence="3" id="KW-0732">Signal</keyword>
<name>A0A0D9NQ46_METAN</name>
<dbReference type="Pfam" id="PF00089">
    <property type="entry name" value="Trypsin"/>
    <property type="match status" value="1"/>
</dbReference>
<proteinExistence type="inferred from homology"/>
<feature type="domain" description="Peptidase S1" evidence="4">
    <location>
        <begin position="27"/>
        <end position="332"/>
    </location>
</feature>
<dbReference type="SMART" id="SM00020">
    <property type="entry name" value="Tryp_SPc"/>
    <property type="match status" value="1"/>
</dbReference>
<dbReference type="CDD" id="cd00190">
    <property type="entry name" value="Tryp_SPc"/>
    <property type="match status" value="1"/>
</dbReference>
<organism evidence="5 6">
    <name type="scientific">Metarhizium anisopliae BRIP 53293</name>
    <dbReference type="NCBI Taxonomy" id="1291518"/>
    <lineage>
        <taxon>Eukaryota</taxon>
        <taxon>Fungi</taxon>
        <taxon>Dikarya</taxon>
        <taxon>Ascomycota</taxon>
        <taxon>Pezizomycotina</taxon>
        <taxon>Sordariomycetes</taxon>
        <taxon>Hypocreomycetidae</taxon>
        <taxon>Hypocreales</taxon>
        <taxon>Clavicipitaceae</taxon>
        <taxon>Metarhizium</taxon>
    </lineage>
</organism>
<dbReference type="GO" id="GO:0004252">
    <property type="term" value="F:serine-type endopeptidase activity"/>
    <property type="evidence" value="ECO:0007669"/>
    <property type="project" value="InterPro"/>
</dbReference>
<evidence type="ECO:0000256" key="3">
    <source>
        <dbReference type="SAM" id="SignalP"/>
    </source>
</evidence>
<gene>
    <name evidence="5" type="ORF">H634G_09268</name>
</gene>
<keyword evidence="6" id="KW-1185">Reference proteome</keyword>
<dbReference type="InterPro" id="IPR043504">
    <property type="entry name" value="Peptidase_S1_PA_chymotrypsin"/>
</dbReference>
<dbReference type="PROSITE" id="PS00134">
    <property type="entry name" value="TRYPSIN_HIS"/>
    <property type="match status" value="1"/>
</dbReference>
<evidence type="ECO:0000313" key="6">
    <source>
        <dbReference type="Proteomes" id="UP000054544"/>
    </source>
</evidence>
<dbReference type="InterPro" id="IPR001314">
    <property type="entry name" value="Peptidase_S1A"/>
</dbReference>
<dbReference type="Proteomes" id="UP000054544">
    <property type="component" value="Unassembled WGS sequence"/>
</dbReference>
<dbReference type="PANTHER" id="PTHR24276:SF98">
    <property type="entry name" value="FI18310P1-RELATED"/>
    <property type="match status" value="1"/>
</dbReference>
<dbReference type="EMBL" id="KE384749">
    <property type="protein sequence ID" value="KJK75903.1"/>
    <property type="molecule type" value="Genomic_DNA"/>
</dbReference>
<dbReference type="Gene3D" id="2.40.10.10">
    <property type="entry name" value="Trypsin-like serine proteases"/>
    <property type="match status" value="1"/>
</dbReference>
<feature type="chain" id="PRO_5002341733" description="Peptidase S1 domain-containing protein" evidence="3">
    <location>
        <begin position="21"/>
        <end position="438"/>
    </location>
</feature>
<evidence type="ECO:0000256" key="1">
    <source>
        <dbReference type="ARBA" id="ARBA00007664"/>
    </source>
</evidence>
<dbReference type="STRING" id="1291518.A0A0D9NQ46"/>
<accession>A0A0D9NQ46</accession>
<dbReference type="InterPro" id="IPR050430">
    <property type="entry name" value="Peptidase_S1"/>
</dbReference>
<dbReference type="PANTHER" id="PTHR24276">
    <property type="entry name" value="POLYSERASE-RELATED"/>
    <property type="match status" value="1"/>
</dbReference>
<dbReference type="PRINTS" id="PR00722">
    <property type="entry name" value="CHYMOTRYPSIN"/>
</dbReference>
<comment type="similarity">
    <text evidence="1">Belongs to the peptidase S1 family.</text>
</comment>
<dbReference type="InterPro" id="IPR001254">
    <property type="entry name" value="Trypsin_dom"/>
</dbReference>
<reference evidence="6" key="1">
    <citation type="journal article" date="2014" name="BMC Genomics">
        <title>The genome sequence of the biocontrol fungus Metarhizium anisopliae and comparative genomics of Metarhizium species.</title>
        <authorList>
            <person name="Pattemore J.A."/>
            <person name="Hane J.K."/>
            <person name="Williams A.H."/>
            <person name="Wilson B.A."/>
            <person name="Stodart B.J."/>
            <person name="Ash G.J."/>
        </authorList>
    </citation>
    <scope>NUCLEOTIDE SEQUENCE [LARGE SCALE GENOMIC DNA]</scope>
    <source>
        <strain evidence="6">BRIP 53293</strain>
    </source>
</reference>
<dbReference type="AlphaFoldDB" id="A0A0D9NQ46"/>
<keyword evidence="2" id="KW-1015">Disulfide bond</keyword>
<evidence type="ECO:0000313" key="5">
    <source>
        <dbReference type="EMBL" id="KJK75903.1"/>
    </source>
</evidence>
<dbReference type="InterPro" id="IPR018114">
    <property type="entry name" value="TRYPSIN_HIS"/>
</dbReference>
<evidence type="ECO:0000259" key="4">
    <source>
        <dbReference type="PROSITE" id="PS50240"/>
    </source>
</evidence>
<dbReference type="PROSITE" id="PS50240">
    <property type="entry name" value="TRYPSIN_DOM"/>
    <property type="match status" value="1"/>
</dbReference>
<sequence length="438" mass="46946">MVPKTAITLCAAFSAVLAAAASIDKKIVGGQDAKDGEFPFLVSIHGSSRHYCAGTLLDSTTVLTAAHCVDESVFVKAGTLNNTVGGVDAKVVSRIKHPNYHVGGPPDFYPFVLNDIAILKLATPIEESKSIRYATLAANSSDPVVNSIAIVAGWGSQTAIDSWNFRSEDPVDMLSKVAIPIHAREKCANLMPGAGGRDTVTLTSNWAAYHSVNRLKFCNEPMLLDFPAHTPLKDKSKGHGIKACVLRNGGSDTPLTTSSSNKPSRTAAVYATKISVELAQWNALNAVDASNHLCRPQERAAVGIRTGALGRDDIFRAEVIKKFLEKMNSGEKREKQIARLCDESHGADFGFGIIVAYGDSALETVQEDVDKAWADSTCIKNTPQTSQFGDVALTTKPPARLSRRSTPNNKLWSRGLCRSIRVGQGEGCYDLAEKCGIS</sequence>
<dbReference type="GO" id="GO:0006508">
    <property type="term" value="P:proteolysis"/>
    <property type="evidence" value="ECO:0007669"/>
    <property type="project" value="InterPro"/>
</dbReference>
<dbReference type="InterPro" id="IPR009003">
    <property type="entry name" value="Peptidase_S1_PA"/>
</dbReference>
<evidence type="ECO:0000256" key="2">
    <source>
        <dbReference type="ARBA" id="ARBA00023157"/>
    </source>
</evidence>
<dbReference type="SUPFAM" id="SSF50494">
    <property type="entry name" value="Trypsin-like serine proteases"/>
    <property type="match status" value="1"/>
</dbReference>